<dbReference type="SUPFAM" id="SSF69318">
    <property type="entry name" value="Integrin alpha N-terminal domain"/>
    <property type="match status" value="2"/>
</dbReference>
<gene>
    <name evidence="4" type="ORF">C8D91_1909</name>
</gene>
<name>A0A4R6XMN4_9GAMM</name>
<evidence type="ECO:0000259" key="3">
    <source>
        <dbReference type="Pfam" id="PF07593"/>
    </source>
</evidence>
<organism evidence="4 5">
    <name type="scientific">Marinicella litoralis</name>
    <dbReference type="NCBI Taxonomy" id="644220"/>
    <lineage>
        <taxon>Bacteria</taxon>
        <taxon>Pseudomonadati</taxon>
        <taxon>Pseudomonadota</taxon>
        <taxon>Gammaproteobacteria</taxon>
        <taxon>Lysobacterales</taxon>
        <taxon>Marinicellaceae</taxon>
        <taxon>Marinicella</taxon>
    </lineage>
</organism>
<dbReference type="InterPro" id="IPR011519">
    <property type="entry name" value="UnbV_ASPIC"/>
</dbReference>
<proteinExistence type="predicted"/>
<evidence type="ECO:0000256" key="2">
    <source>
        <dbReference type="SAM" id="SignalP"/>
    </source>
</evidence>
<dbReference type="InterPro" id="IPR028994">
    <property type="entry name" value="Integrin_alpha_N"/>
</dbReference>
<keyword evidence="5" id="KW-1185">Reference proteome</keyword>
<accession>A0A4R6XMN4</accession>
<dbReference type="EMBL" id="SNZB01000004">
    <property type="protein sequence ID" value="TDR19360.1"/>
    <property type="molecule type" value="Genomic_DNA"/>
</dbReference>
<sequence length="506" mass="55453">MFFLCFILLSLISLNVTAQNYFSDVSNQAGVAINHQLKSGELGMGQGWVDVNNDGYEDLMLTNQSGENYLFINQQDGSFVEMAQYNDIKLPLSQDFGVSVTDFNNDGFQDLFIASWGVNKLLKNINGSSFLDVSDEMGFVDNSYSIASTWADINQDGWLDLYVVNYSVENDSDEADRMYLNNQGANFIDVSSDLTPFTNLTKHGLAVQFIDFDMDNDMDLYVVNDKLEQNTLWRNDGPGSSACGVYVCFTDVSALTQTNRAVFGMGIAIADYDLDGDFDFYFSSIAEQVLLQSQISQGSAVFVEQSNPAGLNFNATGWATIFADFNNDQFPDAYLATANNTPSKRDRLYLNNQSQQFTDVTALSGIEDLYMTVGAAKGDFDNDGKVDLVVGNWGENYMLYKNTSLDANNWIKIKLIGGSGINQLAIGSKVAVNTSNGQELVDQLVSGGSHGAGNSLVLHFGLADETIESVKITWPNGIISLLSGLSANQMHTLTYPGDGIFMQGFE</sequence>
<dbReference type="Gene3D" id="2.130.10.130">
    <property type="entry name" value="Integrin alpha, N-terminal"/>
    <property type="match status" value="3"/>
</dbReference>
<keyword evidence="1 2" id="KW-0732">Signal</keyword>
<dbReference type="Pfam" id="PF07593">
    <property type="entry name" value="UnbV_ASPIC"/>
    <property type="match status" value="1"/>
</dbReference>
<dbReference type="PANTHER" id="PTHR16026">
    <property type="entry name" value="CARTILAGE ACIDIC PROTEIN 1"/>
    <property type="match status" value="1"/>
</dbReference>
<feature type="domain" description="ASPIC/UnbV" evidence="3">
    <location>
        <begin position="425"/>
        <end position="491"/>
    </location>
</feature>
<evidence type="ECO:0000313" key="4">
    <source>
        <dbReference type="EMBL" id="TDR19360.1"/>
    </source>
</evidence>
<evidence type="ECO:0000256" key="1">
    <source>
        <dbReference type="ARBA" id="ARBA00022729"/>
    </source>
</evidence>
<dbReference type="InterPro" id="IPR013517">
    <property type="entry name" value="FG-GAP"/>
</dbReference>
<dbReference type="Pfam" id="PF13517">
    <property type="entry name" value="FG-GAP_3"/>
    <property type="match status" value="3"/>
</dbReference>
<reference evidence="4 5" key="1">
    <citation type="submission" date="2019-03" db="EMBL/GenBank/DDBJ databases">
        <title>Genomic Encyclopedia of Type Strains, Phase IV (KMG-IV): sequencing the most valuable type-strain genomes for metagenomic binning, comparative biology and taxonomic classification.</title>
        <authorList>
            <person name="Goeker M."/>
        </authorList>
    </citation>
    <scope>NUCLEOTIDE SEQUENCE [LARGE SCALE GENOMIC DNA]</scope>
    <source>
        <strain evidence="4 5">DSM 25488</strain>
    </source>
</reference>
<feature type="signal peptide" evidence="2">
    <location>
        <begin position="1"/>
        <end position="18"/>
    </location>
</feature>
<dbReference type="InterPro" id="IPR027039">
    <property type="entry name" value="Crtac1"/>
</dbReference>
<dbReference type="AlphaFoldDB" id="A0A4R6XMN4"/>
<dbReference type="PANTHER" id="PTHR16026:SF0">
    <property type="entry name" value="CARTILAGE ACIDIC PROTEIN 1"/>
    <property type="match status" value="1"/>
</dbReference>
<evidence type="ECO:0000313" key="5">
    <source>
        <dbReference type="Proteomes" id="UP000295724"/>
    </source>
</evidence>
<feature type="chain" id="PRO_5020839721" evidence="2">
    <location>
        <begin position="19"/>
        <end position="506"/>
    </location>
</feature>
<protein>
    <submittedName>
        <fullName evidence="4">VCBS repeat protein</fullName>
    </submittedName>
</protein>
<dbReference type="Proteomes" id="UP000295724">
    <property type="component" value="Unassembled WGS sequence"/>
</dbReference>
<comment type="caution">
    <text evidence="4">The sequence shown here is derived from an EMBL/GenBank/DDBJ whole genome shotgun (WGS) entry which is preliminary data.</text>
</comment>
<dbReference type="OrthoDB" id="100785at2"/>